<dbReference type="EMBL" id="CAJFCV020000004">
    <property type="protein sequence ID" value="CAG9117439.1"/>
    <property type="molecule type" value="Genomic_DNA"/>
</dbReference>
<feature type="transmembrane region" description="Helical" evidence="5">
    <location>
        <begin position="180"/>
        <end position="206"/>
    </location>
</feature>
<evidence type="ECO:0000313" key="8">
    <source>
        <dbReference type="Proteomes" id="UP000095284"/>
    </source>
</evidence>
<dbReference type="Pfam" id="PF10292">
    <property type="entry name" value="7TM_GPCR_Srab"/>
    <property type="match status" value="1"/>
</dbReference>
<reference evidence="10" key="1">
    <citation type="submission" date="2016-11" db="UniProtKB">
        <authorList>
            <consortium name="WormBaseParasite"/>
        </authorList>
    </citation>
    <scope>IDENTIFICATION</scope>
</reference>
<proteinExistence type="predicted"/>
<accession>A0A1I7S4W7</accession>
<keyword evidence="2 5" id="KW-0812">Transmembrane</keyword>
<dbReference type="OrthoDB" id="10340066at2759"/>
<evidence type="ECO:0000256" key="4">
    <source>
        <dbReference type="ARBA" id="ARBA00023136"/>
    </source>
</evidence>
<feature type="transmembrane region" description="Helical" evidence="5">
    <location>
        <begin position="270"/>
        <end position="292"/>
    </location>
</feature>
<evidence type="ECO:0000313" key="7">
    <source>
        <dbReference type="EMBL" id="CAG9117439.1"/>
    </source>
</evidence>
<reference evidence="7" key="2">
    <citation type="submission" date="2020-08" db="EMBL/GenBank/DDBJ databases">
        <authorList>
            <person name="Kikuchi T."/>
        </authorList>
    </citation>
    <scope>NUCLEOTIDE SEQUENCE</scope>
    <source>
        <strain evidence="6">Ka4C1</strain>
    </source>
</reference>
<dbReference type="WBParaSite" id="BXY_0805000.1">
    <property type="protein sequence ID" value="BXY_0805000.1"/>
    <property type="gene ID" value="BXY_0805000"/>
</dbReference>
<feature type="transmembrane region" description="Helical" evidence="5">
    <location>
        <begin position="237"/>
        <end position="258"/>
    </location>
</feature>
<feature type="transmembrane region" description="Helical" evidence="5">
    <location>
        <begin position="85"/>
        <end position="105"/>
    </location>
</feature>
<dbReference type="AlphaFoldDB" id="A0A1I7S4W7"/>
<dbReference type="PANTHER" id="PTHR23128">
    <property type="entry name" value="SERPENTINE RECEPTOR, CLASS E (EPSILON)-RELATED"/>
    <property type="match status" value="1"/>
</dbReference>
<keyword evidence="3 5" id="KW-1133">Transmembrane helix</keyword>
<evidence type="ECO:0000256" key="5">
    <source>
        <dbReference type="SAM" id="Phobius"/>
    </source>
</evidence>
<dbReference type="Proteomes" id="UP000095284">
    <property type="component" value="Unplaced"/>
</dbReference>
<protein>
    <submittedName>
        <fullName evidence="6">(pine wood nematode) hypothetical protein</fullName>
    </submittedName>
</protein>
<feature type="transmembrane region" description="Helical" evidence="5">
    <location>
        <begin position="6"/>
        <end position="30"/>
    </location>
</feature>
<dbReference type="Proteomes" id="UP000582659">
    <property type="component" value="Unassembled WGS sequence"/>
</dbReference>
<evidence type="ECO:0000256" key="3">
    <source>
        <dbReference type="ARBA" id="ARBA00022989"/>
    </source>
</evidence>
<organism evidence="8 10">
    <name type="scientific">Bursaphelenchus xylophilus</name>
    <name type="common">Pinewood nematode worm</name>
    <name type="synonym">Aphelenchoides xylophilus</name>
    <dbReference type="NCBI Taxonomy" id="6326"/>
    <lineage>
        <taxon>Eukaryota</taxon>
        <taxon>Metazoa</taxon>
        <taxon>Ecdysozoa</taxon>
        <taxon>Nematoda</taxon>
        <taxon>Chromadorea</taxon>
        <taxon>Rhabditida</taxon>
        <taxon>Tylenchina</taxon>
        <taxon>Tylenchomorpha</taxon>
        <taxon>Aphelenchoidea</taxon>
        <taxon>Aphelenchoididae</taxon>
        <taxon>Bursaphelenchus</taxon>
    </lineage>
</organism>
<keyword evidence="9" id="KW-1185">Reference proteome</keyword>
<dbReference type="GO" id="GO:0016020">
    <property type="term" value="C:membrane"/>
    <property type="evidence" value="ECO:0007669"/>
    <property type="project" value="UniProtKB-SubCell"/>
</dbReference>
<feature type="transmembrane region" description="Helical" evidence="5">
    <location>
        <begin position="126"/>
        <end position="147"/>
    </location>
</feature>
<evidence type="ECO:0000256" key="2">
    <source>
        <dbReference type="ARBA" id="ARBA00022692"/>
    </source>
</evidence>
<evidence type="ECO:0000313" key="6">
    <source>
        <dbReference type="EMBL" id="CAD5227314.1"/>
    </source>
</evidence>
<dbReference type="InterPro" id="IPR019408">
    <property type="entry name" value="7TM_GPCR_serpentine_rcpt_Srab"/>
</dbReference>
<name>A0A1I7S4W7_BURXY</name>
<sequence length="344" mass="39245">MDSTQILDALVTTEIIFTAASLLISVYIVFKFRHITTLHGNFRLVLSYALVGGNVFNISHLYLYPRVIEFYKLNEFGSYDTTLDIRFAAICYWTGAVIALTKFLLLCLERFLATAYRTDYEHRGTCIGWTMITIHIVISLAIGFTHLSAYDICVAYTESCDGYCERSCAMSHFFYDGNTLYIAISFLVGLVCWVLGIVEAIVLFIVNKKLGTQLDTLSLRFQYRENLETLKAMLPGVTIYGIMELICCTAVVYVMVSMQDLATDDVGKQILFHITYVAMASYNLFFSLYNLLGYPPLSVAFINDLRAIICMKPLELSAVVAPKEVRERVNEKQKYFEYVNRQWK</sequence>
<keyword evidence="4 5" id="KW-0472">Membrane</keyword>
<comment type="subcellular location">
    <subcellularLocation>
        <location evidence="1">Membrane</location>
        <topology evidence="1">Multi-pass membrane protein</topology>
    </subcellularLocation>
</comment>
<evidence type="ECO:0000313" key="10">
    <source>
        <dbReference type="WBParaSite" id="BXY_0805000.1"/>
    </source>
</evidence>
<feature type="transmembrane region" description="Helical" evidence="5">
    <location>
        <begin position="42"/>
        <end position="65"/>
    </location>
</feature>
<gene>
    <name evidence="6" type="ORF">BXYJ_LOCUS9859</name>
</gene>
<evidence type="ECO:0000313" key="9">
    <source>
        <dbReference type="Proteomes" id="UP000659654"/>
    </source>
</evidence>
<dbReference type="PANTHER" id="PTHR23128:SF132">
    <property type="entry name" value="SERPENTINE RECEPTOR, CLASS E (EPSILON)-RELATED"/>
    <property type="match status" value="1"/>
</dbReference>
<dbReference type="EMBL" id="CAJFDI010000004">
    <property type="protein sequence ID" value="CAD5227314.1"/>
    <property type="molecule type" value="Genomic_DNA"/>
</dbReference>
<evidence type="ECO:0000256" key="1">
    <source>
        <dbReference type="ARBA" id="ARBA00004141"/>
    </source>
</evidence>
<dbReference type="Proteomes" id="UP000659654">
    <property type="component" value="Unassembled WGS sequence"/>
</dbReference>